<accession>A0AAD1UNC5</accession>
<organism evidence="1 2">
    <name type="scientific">Euplotes crassus</name>
    <dbReference type="NCBI Taxonomy" id="5936"/>
    <lineage>
        <taxon>Eukaryota</taxon>
        <taxon>Sar</taxon>
        <taxon>Alveolata</taxon>
        <taxon>Ciliophora</taxon>
        <taxon>Intramacronucleata</taxon>
        <taxon>Spirotrichea</taxon>
        <taxon>Hypotrichia</taxon>
        <taxon>Euplotida</taxon>
        <taxon>Euplotidae</taxon>
        <taxon>Moneuplotes</taxon>
    </lineage>
</organism>
<evidence type="ECO:0000313" key="1">
    <source>
        <dbReference type="EMBL" id="CAI2372029.1"/>
    </source>
</evidence>
<sequence>MVTQNPLLLTPSLLNLPVPSSPPLPPIPLQKAPKHPPLCTHFLPKPPPPGLVLILYKTACPLTSEVTYSFTQRTEAEHLLVKKKVRYENRGGCEGLYARKILNWLLSCQFLRLRLNQQSLKRMSFDLTDDIDVEWSKNLLKGNIERFVAKFEGAAKKVNKVIQKQTYINPNEKEIKNLILKLALENYMKDIGKIGQNVKMLSLVLPQAPECSEESSEDEITFNPKKTNKFFVPKQSNH</sequence>
<keyword evidence="2" id="KW-1185">Reference proteome</keyword>
<evidence type="ECO:0000313" key="2">
    <source>
        <dbReference type="Proteomes" id="UP001295684"/>
    </source>
</evidence>
<dbReference type="Proteomes" id="UP001295684">
    <property type="component" value="Unassembled WGS sequence"/>
</dbReference>
<name>A0AAD1UNC5_EUPCR</name>
<reference evidence="1" key="1">
    <citation type="submission" date="2023-07" db="EMBL/GenBank/DDBJ databases">
        <authorList>
            <consortium name="AG Swart"/>
            <person name="Singh M."/>
            <person name="Singh A."/>
            <person name="Seah K."/>
            <person name="Emmerich C."/>
        </authorList>
    </citation>
    <scope>NUCLEOTIDE SEQUENCE</scope>
    <source>
        <strain evidence="1">DP1</strain>
    </source>
</reference>
<protein>
    <submittedName>
        <fullName evidence="1">Uncharacterized protein</fullName>
    </submittedName>
</protein>
<comment type="caution">
    <text evidence="1">The sequence shown here is derived from an EMBL/GenBank/DDBJ whole genome shotgun (WGS) entry which is preliminary data.</text>
</comment>
<gene>
    <name evidence="1" type="ORF">ECRASSUSDP1_LOCUS13356</name>
</gene>
<dbReference type="EMBL" id="CAMPGE010013291">
    <property type="protein sequence ID" value="CAI2372029.1"/>
    <property type="molecule type" value="Genomic_DNA"/>
</dbReference>
<dbReference type="AlphaFoldDB" id="A0AAD1UNC5"/>
<proteinExistence type="predicted"/>